<protein>
    <submittedName>
        <fullName evidence="2">Uncharacterized protein</fullName>
    </submittedName>
</protein>
<keyword evidence="3" id="KW-1185">Reference proteome</keyword>
<proteinExistence type="predicted"/>
<reference evidence="2" key="1">
    <citation type="submission" date="2019-03" db="EMBL/GenBank/DDBJ databases">
        <title>Improved annotation for the trematode Fasciola hepatica.</title>
        <authorList>
            <person name="Choi Y.-J."/>
            <person name="Martin J."/>
            <person name="Mitreva M."/>
        </authorList>
    </citation>
    <scope>NUCLEOTIDE SEQUENCE [LARGE SCALE GENOMIC DNA]</scope>
</reference>
<evidence type="ECO:0000313" key="3">
    <source>
        <dbReference type="Proteomes" id="UP000230066"/>
    </source>
</evidence>
<organism evidence="2 3">
    <name type="scientific">Fasciola hepatica</name>
    <name type="common">Liver fluke</name>
    <dbReference type="NCBI Taxonomy" id="6192"/>
    <lineage>
        <taxon>Eukaryota</taxon>
        <taxon>Metazoa</taxon>
        <taxon>Spiralia</taxon>
        <taxon>Lophotrochozoa</taxon>
        <taxon>Platyhelminthes</taxon>
        <taxon>Trematoda</taxon>
        <taxon>Digenea</taxon>
        <taxon>Plagiorchiida</taxon>
        <taxon>Echinostomata</taxon>
        <taxon>Echinostomatoidea</taxon>
        <taxon>Fasciolidae</taxon>
        <taxon>Fasciola</taxon>
    </lineage>
</organism>
<evidence type="ECO:0000256" key="1">
    <source>
        <dbReference type="SAM" id="MobiDB-lite"/>
    </source>
</evidence>
<dbReference type="EMBL" id="JXXN02001952">
    <property type="protein sequence ID" value="THD23780.1"/>
    <property type="molecule type" value="Genomic_DNA"/>
</dbReference>
<feature type="region of interest" description="Disordered" evidence="1">
    <location>
        <begin position="100"/>
        <end position="138"/>
    </location>
</feature>
<name>A0A4E0S0P3_FASHE</name>
<dbReference type="Proteomes" id="UP000230066">
    <property type="component" value="Unassembled WGS sequence"/>
</dbReference>
<feature type="compositionally biased region" description="Acidic residues" evidence="1">
    <location>
        <begin position="116"/>
        <end position="126"/>
    </location>
</feature>
<dbReference type="AlphaFoldDB" id="A0A4E0S0P3"/>
<comment type="caution">
    <text evidence="2">The sequence shown here is derived from an EMBL/GenBank/DDBJ whole genome shotgun (WGS) entry which is preliminary data.</text>
</comment>
<accession>A0A4E0S0P3</accession>
<gene>
    <name evidence="2" type="ORF">D915_003068</name>
</gene>
<sequence>MHSRRSGLFWPQSILVQKSGCKPSPTTKTCDEDDAQFRQLIERSSSASENVIEEKIEPVDILGPTVKTNEPNPELKLESVETIPKREESFPVMVSLADVEQQDMIGNAHDNRNDTGDADEDDSLDESFEKVSPEPLID</sequence>
<evidence type="ECO:0000313" key="2">
    <source>
        <dbReference type="EMBL" id="THD23780.1"/>
    </source>
</evidence>